<evidence type="ECO:0000313" key="1">
    <source>
        <dbReference type="EMBL" id="RYU82147.1"/>
    </source>
</evidence>
<dbReference type="RefSeq" id="WP_129920043.1">
    <property type="nucleotide sequence ID" value="NZ_SEWE01000007.1"/>
</dbReference>
<keyword evidence="2" id="KW-1185">Reference proteome</keyword>
<evidence type="ECO:0000313" key="2">
    <source>
        <dbReference type="Proteomes" id="UP000294155"/>
    </source>
</evidence>
<reference evidence="1 2" key="1">
    <citation type="submission" date="2019-02" db="EMBL/GenBank/DDBJ databases">
        <title>Bacterial novel species isolated from soil.</title>
        <authorList>
            <person name="Jung H.-Y."/>
        </authorList>
    </citation>
    <scope>NUCLEOTIDE SEQUENCE [LARGE SCALE GENOMIC DNA]</scope>
    <source>
        <strain evidence="1 2">1-3-3-3</strain>
    </source>
</reference>
<dbReference type="AlphaFoldDB" id="A0A4Q5LHZ3"/>
<organism evidence="1 2">
    <name type="scientific">Hymenobacter persicinus</name>
    <dbReference type="NCBI Taxonomy" id="2025506"/>
    <lineage>
        <taxon>Bacteria</taxon>
        <taxon>Pseudomonadati</taxon>
        <taxon>Bacteroidota</taxon>
        <taxon>Cytophagia</taxon>
        <taxon>Cytophagales</taxon>
        <taxon>Hymenobacteraceae</taxon>
        <taxon>Hymenobacter</taxon>
    </lineage>
</organism>
<name>A0A4Q5LHZ3_9BACT</name>
<gene>
    <name evidence="1" type="ORF">EWM57_05035</name>
</gene>
<dbReference type="OrthoDB" id="880927at2"/>
<accession>A0A4Q5LHZ3</accession>
<dbReference type="Proteomes" id="UP000294155">
    <property type="component" value="Unassembled WGS sequence"/>
</dbReference>
<dbReference type="EMBL" id="SEWE01000007">
    <property type="protein sequence ID" value="RYU82147.1"/>
    <property type="molecule type" value="Genomic_DNA"/>
</dbReference>
<sequence>MAKVRNNLLLQGLSGTLGKQLTFRQVGNDTIVSMAPAKSEKPRSPRQLARQALFAEANCYARAQAANPATQARFAGRPHKPHGGLHTMLVADFLCPPTVQALDLTGYSGEPGQLLYVTATDNYGVAGVHVSLTDATGRAVEEGPAAPGPDVTQWCYCTTTRVPVLSGLRITATATDYPGHTGHLEVTL</sequence>
<protein>
    <submittedName>
        <fullName evidence="1">Uncharacterized protein</fullName>
    </submittedName>
</protein>
<proteinExistence type="predicted"/>
<comment type="caution">
    <text evidence="1">The sequence shown here is derived from an EMBL/GenBank/DDBJ whole genome shotgun (WGS) entry which is preliminary data.</text>
</comment>